<proteinExistence type="predicted"/>
<comment type="caution">
    <text evidence="9">The sequence shown here is derived from an EMBL/GenBank/DDBJ whole genome shotgun (WGS) entry which is preliminary data.</text>
</comment>
<dbReference type="CDD" id="cd03258">
    <property type="entry name" value="ABC_MetN_methionine_transporter"/>
    <property type="match status" value="1"/>
</dbReference>
<keyword evidence="2" id="KW-1003">Cell membrane</keyword>
<dbReference type="InterPro" id="IPR018449">
    <property type="entry name" value="NIL_domain"/>
</dbReference>
<dbReference type="RefSeq" id="WP_377928914.1">
    <property type="nucleotide sequence ID" value="NZ_JBHUEM010000022.1"/>
</dbReference>
<accession>A0ABW4LSE9</accession>
<dbReference type="Gene3D" id="3.30.70.260">
    <property type="match status" value="1"/>
</dbReference>
<evidence type="ECO:0000259" key="8">
    <source>
        <dbReference type="PROSITE" id="PS50893"/>
    </source>
</evidence>
<keyword evidence="6" id="KW-0029">Amino-acid transport</keyword>
<dbReference type="EMBL" id="JBHUEM010000022">
    <property type="protein sequence ID" value="MFD1737694.1"/>
    <property type="molecule type" value="Genomic_DNA"/>
</dbReference>
<reference evidence="10" key="1">
    <citation type="journal article" date="2019" name="Int. J. Syst. Evol. Microbiol.">
        <title>The Global Catalogue of Microorganisms (GCM) 10K type strain sequencing project: providing services to taxonomists for standard genome sequencing and annotation.</title>
        <authorList>
            <consortium name="The Broad Institute Genomics Platform"/>
            <consortium name="The Broad Institute Genome Sequencing Center for Infectious Disease"/>
            <person name="Wu L."/>
            <person name="Ma J."/>
        </authorList>
    </citation>
    <scope>NUCLEOTIDE SEQUENCE [LARGE SCALE GENOMIC DNA]</scope>
    <source>
        <strain evidence="10">CCUG 49339</strain>
    </source>
</reference>
<keyword evidence="10" id="KW-1185">Reference proteome</keyword>
<evidence type="ECO:0000313" key="10">
    <source>
        <dbReference type="Proteomes" id="UP001597214"/>
    </source>
</evidence>
<dbReference type="PROSITE" id="PS00211">
    <property type="entry name" value="ABC_TRANSPORTER_1"/>
    <property type="match status" value="1"/>
</dbReference>
<evidence type="ECO:0000256" key="3">
    <source>
        <dbReference type="ARBA" id="ARBA00022741"/>
    </source>
</evidence>
<keyword evidence="1" id="KW-0813">Transport</keyword>
<dbReference type="InterPro" id="IPR003439">
    <property type="entry name" value="ABC_transporter-like_ATP-bd"/>
</dbReference>
<dbReference type="PANTHER" id="PTHR43166">
    <property type="entry name" value="AMINO ACID IMPORT ATP-BINDING PROTEIN"/>
    <property type="match status" value="1"/>
</dbReference>
<dbReference type="SUPFAM" id="SSF55021">
    <property type="entry name" value="ACT-like"/>
    <property type="match status" value="1"/>
</dbReference>
<dbReference type="SMART" id="SM00382">
    <property type="entry name" value="AAA"/>
    <property type="match status" value="1"/>
</dbReference>
<dbReference type="InterPro" id="IPR050086">
    <property type="entry name" value="MetN_ABC_transporter-like"/>
</dbReference>
<dbReference type="InterPro" id="IPR045865">
    <property type="entry name" value="ACT-like_dom_sf"/>
</dbReference>
<dbReference type="InterPro" id="IPR017871">
    <property type="entry name" value="ABC_transporter-like_CS"/>
</dbReference>
<dbReference type="Proteomes" id="UP001597214">
    <property type="component" value="Unassembled WGS sequence"/>
</dbReference>
<dbReference type="Pfam" id="PF09383">
    <property type="entry name" value="NIL"/>
    <property type="match status" value="1"/>
</dbReference>
<dbReference type="InterPro" id="IPR041701">
    <property type="entry name" value="MetN_ABC"/>
</dbReference>
<protein>
    <submittedName>
        <fullName evidence="9">Methionine ABC transporter ATP-binding protein</fullName>
    </submittedName>
</protein>
<keyword evidence="4 9" id="KW-0067">ATP-binding</keyword>
<name>A0ABW4LSE9_9BACI</name>
<dbReference type="PANTHER" id="PTHR43166:SF36">
    <property type="entry name" value="METHIONINE IMPORT ATP-BINDING PROTEIN METN 2"/>
    <property type="match status" value="1"/>
</dbReference>
<evidence type="ECO:0000256" key="5">
    <source>
        <dbReference type="ARBA" id="ARBA00022967"/>
    </source>
</evidence>
<dbReference type="InterPro" id="IPR027417">
    <property type="entry name" value="P-loop_NTPase"/>
</dbReference>
<feature type="domain" description="ABC transporter" evidence="8">
    <location>
        <begin position="2"/>
        <end position="241"/>
    </location>
</feature>
<dbReference type="GO" id="GO:0005524">
    <property type="term" value="F:ATP binding"/>
    <property type="evidence" value="ECO:0007669"/>
    <property type="project" value="UniProtKB-KW"/>
</dbReference>
<keyword evidence="7" id="KW-0472">Membrane</keyword>
<evidence type="ECO:0000256" key="1">
    <source>
        <dbReference type="ARBA" id="ARBA00022448"/>
    </source>
</evidence>
<sequence length="341" mass="37682">MIALKNIKKVFSSKSGKVTAVNGINLEIAEGEIFGIIGYSGAGKSTLIRMFNQLEKPTDGSIIVAGRDMAKINGRELRQARQEIGMIFQHFNLLWSRTVRENIAFPLEIAGVQKQEQVKRVNELIKLVGLEGRGDAYPSELSGGQKQRVGIARALANNPKVLLCDEATSALDPQTTDSILDLLVDINERLGLTIVLITHEMHVIRKICHRVAVMENGIVVEEGDVLQVFKNPQEPITKRFVGQLTEPEETKETVEHLLHRYPNGQVIQLTFVGEGTEQPVISNVIRNFNITVNILQGKIAQLQTGAYGALFLHIDGEDTEVEKAISYIREQSVGVEVISSV</sequence>
<evidence type="ECO:0000256" key="7">
    <source>
        <dbReference type="ARBA" id="ARBA00023136"/>
    </source>
</evidence>
<evidence type="ECO:0000256" key="2">
    <source>
        <dbReference type="ARBA" id="ARBA00022475"/>
    </source>
</evidence>
<dbReference type="SMART" id="SM00930">
    <property type="entry name" value="NIL"/>
    <property type="match status" value="1"/>
</dbReference>
<dbReference type="PROSITE" id="PS50893">
    <property type="entry name" value="ABC_TRANSPORTER_2"/>
    <property type="match status" value="1"/>
</dbReference>
<dbReference type="InterPro" id="IPR003593">
    <property type="entry name" value="AAA+_ATPase"/>
</dbReference>
<evidence type="ECO:0000256" key="6">
    <source>
        <dbReference type="ARBA" id="ARBA00022970"/>
    </source>
</evidence>
<evidence type="ECO:0000313" key="9">
    <source>
        <dbReference type="EMBL" id="MFD1737694.1"/>
    </source>
</evidence>
<evidence type="ECO:0000256" key="4">
    <source>
        <dbReference type="ARBA" id="ARBA00022840"/>
    </source>
</evidence>
<keyword evidence="3" id="KW-0547">Nucleotide-binding</keyword>
<dbReference type="Pfam" id="PF00005">
    <property type="entry name" value="ABC_tran"/>
    <property type="match status" value="1"/>
</dbReference>
<keyword evidence="5" id="KW-1278">Translocase</keyword>
<dbReference type="SUPFAM" id="SSF52540">
    <property type="entry name" value="P-loop containing nucleoside triphosphate hydrolases"/>
    <property type="match status" value="1"/>
</dbReference>
<dbReference type="Gene3D" id="3.40.50.300">
    <property type="entry name" value="P-loop containing nucleotide triphosphate hydrolases"/>
    <property type="match status" value="1"/>
</dbReference>
<organism evidence="9 10">
    <name type="scientific">Bacillus salitolerans</name>
    <dbReference type="NCBI Taxonomy" id="1437434"/>
    <lineage>
        <taxon>Bacteria</taxon>
        <taxon>Bacillati</taxon>
        <taxon>Bacillota</taxon>
        <taxon>Bacilli</taxon>
        <taxon>Bacillales</taxon>
        <taxon>Bacillaceae</taxon>
        <taxon>Bacillus</taxon>
    </lineage>
</organism>
<gene>
    <name evidence="9" type="ORF">ACFSCX_14255</name>
</gene>